<dbReference type="EMBL" id="JANPWB010000015">
    <property type="protein sequence ID" value="KAJ1087473.1"/>
    <property type="molecule type" value="Genomic_DNA"/>
</dbReference>
<keyword evidence="3" id="KW-1185">Reference proteome</keyword>
<evidence type="ECO:0000256" key="1">
    <source>
        <dbReference type="SAM" id="MobiDB-lite"/>
    </source>
</evidence>
<gene>
    <name evidence="2" type="ORF">NDU88_000644</name>
</gene>
<feature type="region of interest" description="Disordered" evidence="1">
    <location>
        <begin position="1"/>
        <end position="34"/>
    </location>
</feature>
<evidence type="ECO:0000313" key="3">
    <source>
        <dbReference type="Proteomes" id="UP001066276"/>
    </source>
</evidence>
<comment type="caution">
    <text evidence="2">The sequence shown here is derived from an EMBL/GenBank/DDBJ whole genome shotgun (WGS) entry which is preliminary data.</text>
</comment>
<dbReference type="Proteomes" id="UP001066276">
    <property type="component" value="Chromosome 11"/>
</dbReference>
<sequence length="106" mass="11540">MSGGPRGERTARDGKNRPSPGFWRRDPATLRRSQHRTTIWGPRDILVHHRPLYARITQASEHTHEHAGAIGEKVGTLRGDRHRPGGAARLMPAGAAGPTSGDRRGG</sequence>
<feature type="compositionally biased region" description="Basic and acidic residues" evidence="1">
    <location>
        <begin position="1"/>
        <end position="16"/>
    </location>
</feature>
<proteinExistence type="predicted"/>
<accession>A0AAV7L8R3</accession>
<protein>
    <submittedName>
        <fullName evidence="2">Uncharacterized protein</fullName>
    </submittedName>
</protein>
<organism evidence="2 3">
    <name type="scientific">Pleurodeles waltl</name>
    <name type="common">Iberian ribbed newt</name>
    <dbReference type="NCBI Taxonomy" id="8319"/>
    <lineage>
        <taxon>Eukaryota</taxon>
        <taxon>Metazoa</taxon>
        <taxon>Chordata</taxon>
        <taxon>Craniata</taxon>
        <taxon>Vertebrata</taxon>
        <taxon>Euteleostomi</taxon>
        <taxon>Amphibia</taxon>
        <taxon>Batrachia</taxon>
        <taxon>Caudata</taxon>
        <taxon>Salamandroidea</taxon>
        <taxon>Salamandridae</taxon>
        <taxon>Pleurodelinae</taxon>
        <taxon>Pleurodeles</taxon>
    </lineage>
</organism>
<name>A0AAV7L8R3_PLEWA</name>
<feature type="region of interest" description="Disordered" evidence="1">
    <location>
        <begin position="59"/>
        <end position="106"/>
    </location>
</feature>
<dbReference type="AlphaFoldDB" id="A0AAV7L8R3"/>
<reference evidence="2" key="1">
    <citation type="journal article" date="2022" name="bioRxiv">
        <title>Sequencing and chromosome-scale assembly of the giantPleurodeles waltlgenome.</title>
        <authorList>
            <person name="Brown T."/>
            <person name="Elewa A."/>
            <person name="Iarovenko S."/>
            <person name="Subramanian E."/>
            <person name="Araus A.J."/>
            <person name="Petzold A."/>
            <person name="Susuki M."/>
            <person name="Suzuki K.-i.T."/>
            <person name="Hayashi T."/>
            <person name="Toyoda A."/>
            <person name="Oliveira C."/>
            <person name="Osipova E."/>
            <person name="Leigh N.D."/>
            <person name="Simon A."/>
            <person name="Yun M.H."/>
        </authorList>
    </citation>
    <scope>NUCLEOTIDE SEQUENCE</scope>
    <source>
        <strain evidence="2">20211129_DDA</strain>
        <tissue evidence="2">Liver</tissue>
    </source>
</reference>
<evidence type="ECO:0000313" key="2">
    <source>
        <dbReference type="EMBL" id="KAJ1087473.1"/>
    </source>
</evidence>